<dbReference type="InterPro" id="IPR001320">
    <property type="entry name" value="Iontro_rcpt_C"/>
</dbReference>
<evidence type="ECO:0000256" key="4">
    <source>
        <dbReference type="ARBA" id="ARBA00022448"/>
    </source>
</evidence>
<dbReference type="Proteomes" id="UP001179952">
    <property type="component" value="Unassembled WGS sequence"/>
</dbReference>
<reference evidence="21" key="1">
    <citation type="journal article" date="2023" name="Nat. Commun.">
        <title>Diploid and tetraploid genomes of Acorus and the evolution of monocots.</title>
        <authorList>
            <person name="Ma L."/>
            <person name="Liu K.W."/>
            <person name="Li Z."/>
            <person name="Hsiao Y.Y."/>
            <person name="Qi Y."/>
            <person name="Fu T."/>
            <person name="Tang G.D."/>
            <person name="Zhang D."/>
            <person name="Sun W.H."/>
            <person name="Liu D.K."/>
            <person name="Li Y."/>
            <person name="Chen G.Z."/>
            <person name="Liu X.D."/>
            <person name="Liao X.Y."/>
            <person name="Jiang Y.T."/>
            <person name="Yu X."/>
            <person name="Hao Y."/>
            <person name="Huang J."/>
            <person name="Zhao X.W."/>
            <person name="Ke S."/>
            <person name="Chen Y.Y."/>
            <person name="Wu W.L."/>
            <person name="Hsu J.L."/>
            <person name="Lin Y.F."/>
            <person name="Huang M.D."/>
            <person name="Li C.Y."/>
            <person name="Huang L."/>
            <person name="Wang Z.W."/>
            <person name="Zhao X."/>
            <person name="Zhong W.Y."/>
            <person name="Peng D.H."/>
            <person name="Ahmad S."/>
            <person name="Lan S."/>
            <person name="Zhang J.S."/>
            <person name="Tsai W.C."/>
            <person name="Van de Peer Y."/>
            <person name="Liu Z.J."/>
        </authorList>
    </citation>
    <scope>NUCLEOTIDE SEQUENCE</scope>
    <source>
        <strain evidence="21">SCP</strain>
    </source>
</reference>
<keyword evidence="11" id="KW-0325">Glycoprotein</keyword>
<evidence type="ECO:0000259" key="20">
    <source>
        <dbReference type="SMART" id="SM00079"/>
    </source>
</evidence>
<evidence type="ECO:0000256" key="10">
    <source>
        <dbReference type="ARBA" id="ARBA00023170"/>
    </source>
</evidence>
<protein>
    <recommendedName>
        <fullName evidence="15">Glutamate receptor</fullName>
    </recommendedName>
</protein>
<dbReference type="SMART" id="SM00062">
    <property type="entry name" value="PBPb"/>
    <property type="match status" value="1"/>
</dbReference>
<keyword evidence="10 15" id="KW-0675">Receptor</keyword>
<evidence type="ECO:0000256" key="12">
    <source>
        <dbReference type="ARBA" id="ARBA00023286"/>
    </source>
</evidence>
<evidence type="ECO:0000256" key="15">
    <source>
        <dbReference type="PIRNR" id="PIRNR037090"/>
    </source>
</evidence>
<comment type="function">
    <text evidence="14">Glutamate-gated receptor that probably acts as a non-selective cation channel. May be involved in light-signal transduction and calcium homeostasis via the regulation of calcium influx into cells.</text>
</comment>
<dbReference type="InterPro" id="IPR019594">
    <property type="entry name" value="Glu/Gly-bd"/>
</dbReference>
<keyword evidence="7 18" id="KW-1133">Transmembrane helix</keyword>
<reference evidence="21" key="2">
    <citation type="submission" date="2023-06" db="EMBL/GenBank/DDBJ databases">
        <authorList>
            <person name="Ma L."/>
            <person name="Liu K.-W."/>
            <person name="Li Z."/>
            <person name="Hsiao Y.-Y."/>
            <person name="Qi Y."/>
            <person name="Fu T."/>
            <person name="Tang G."/>
            <person name="Zhang D."/>
            <person name="Sun W.-H."/>
            <person name="Liu D.-K."/>
            <person name="Li Y."/>
            <person name="Chen G.-Z."/>
            <person name="Liu X.-D."/>
            <person name="Liao X.-Y."/>
            <person name="Jiang Y.-T."/>
            <person name="Yu X."/>
            <person name="Hao Y."/>
            <person name="Huang J."/>
            <person name="Zhao X.-W."/>
            <person name="Ke S."/>
            <person name="Chen Y.-Y."/>
            <person name="Wu W.-L."/>
            <person name="Hsu J.-L."/>
            <person name="Lin Y.-F."/>
            <person name="Huang M.-D."/>
            <person name="Li C.-Y."/>
            <person name="Huang L."/>
            <person name="Wang Z.-W."/>
            <person name="Zhao X."/>
            <person name="Zhong W.-Y."/>
            <person name="Peng D.-H."/>
            <person name="Ahmad S."/>
            <person name="Lan S."/>
            <person name="Zhang J.-S."/>
            <person name="Tsai W.-C."/>
            <person name="Van De Peer Y."/>
            <person name="Liu Z.-J."/>
        </authorList>
    </citation>
    <scope>NUCLEOTIDE SEQUENCE</scope>
    <source>
        <strain evidence="21">SCP</strain>
        <tissue evidence="21">Leaves</tissue>
    </source>
</reference>
<name>A0AAV9AI27_ACOGR</name>
<dbReference type="Gene3D" id="3.40.190.10">
    <property type="entry name" value="Periplasmic binding protein-like II"/>
    <property type="match status" value="1"/>
</dbReference>
<dbReference type="SMART" id="SM00079">
    <property type="entry name" value="PBPe"/>
    <property type="match status" value="1"/>
</dbReference>
<dbReference type="Gene3D" id="3.40.50.2300">
    <property type="match status" value="2"/>
</dbReference>
<keyword evidence="9 15" id="KW-0472">Membrane</keyword>
<evidence type="ECO:0000256" key="14">
    <source>
        <dbReference type="ARBA" id="ARBA00049638"/>
    </source>
</evidence>
<feature type="domain" description="Solute-binding protein family 3/N-terminal" evidence="19">
    <location>
        <begin position="398"/>
        <end position="745"/>
    </location>
</feature>
<keyword evidence="8 15" id="KW-0406">Ion transport</keyword>
<keyword evidence="5 18" id="KW-0812">Transmembrane</keyword>
<keyword evidence="13 15" id="KW-0407">Ion channel</keyword>
<evidence type="ECO:0000256" key="1">
    <source>
        <dbReference type="ARBA" id="ARBA00004141"/>
    </source>
</evidence>
<keyword evidence="4 15" id="KW-0813">Transport</keyword>
<dbReference type="CDD" id="cd19990">
    <property type="entry name" value="PBP1_GABAb_receptor_plant"/>
    <property type="match status" value="1"/>
</dbReference>
<evidence type="ECO:0000256" key="6">
    <source>
        <dbReference type="ARBA" id="ARBA00022729"/>
    </source>
</evidence>
<evidence type="ECO:0000256" key="2">
    <source>
        <dbReference type="ARBA" id="ARBA00008685"/>
    </source>
</evidence>
<feature type="domain" description="Ionotropic glutamate receptor C-terminal" evidence="20">
    <location>
        <begin position="398"/>
        <end position="744"/>
    </location>
</feature>
<dbReference type="EMBL" id="JAUJYN010000009">
    <property type="protein sequence ID" value="KAK1263793.1"/>
    <property type="molecule type" value="Genomic_DNA"/>
</dbReference>
<dbReference type="InterPro" id="IPR044440">
    <property type="entry name" value="GABAb_receptor_plant_PBP1"/>
</dbReference>
<gene>
    <name evidence="21" type="ORF">QJS04_geneDACA011936</name>
</gene>
<accession>A0AAV9AI27</accession>
<dbReference type="Pfam" id="PF00060">
    <property type="entry name" value="Lig_chan"/>
    <property type="match status" value="1"/>
</dbReference>
<evidence type="ECO:0000256" key="17">
    <source>
        <dbReference type="SAM" id="MobiDB-lite"/>
    </source>
</evidence>
<dbReference type="InterPro" id="IPR001638">
    <property type="entry name" value="Solute-binding_3/MltF_N"/>
</dbReference>
<evidence type="ECO:0000256" key="5">
    <source>
        <dbReference type="ARBA" id="ARBA00022692"/>
    </source>
</evidence>
<comment type="similarity">
    <text evidence="2 15">Belongs to the glutamate-gated ion channel (TC 1.A.10.1) family.</text>
</comment>
<dbReference type="Pfam" id="PF10613">
    <property type="entry name" value="Lig_chan-Glu_bd"/>
    <property type="match status" value="1"/>
</dbReference>
<dbReference type="PANTHER" id="PTHR34836">
    <property type="entry name" value="OS06G0188250 PROTEIN"/>
    <property type="match status" value="1"/>
</dbReference>
<evidence type="ECO:0000256" key="9">
    <source>
        <dbReference type="ARBA" id="ARBA00023136"/>
    </source>
</evidence>
<dbReference type="FunFam" id="3.40.50.2300:FF:000188">
    <property type="entry name" value="Glutamate receptor"/>
    <property type="match status" value="1"/>
</dbReference>
<evidence type="ECO:0000256" key="16">
    <source>
        <dbReference type="PIRSR" id="PIRSR037090-50"/>
    </source>
</evidence>
<keyword evidence="6" id="KW-0732">Signal</keyword>
<sequence>MSKVTIYMAIDDLYAKQTNFSTNVVLHIKDAKEDVVGAALSAVELWKTDRVMAIIGPQQSAQAKFVSELGNKTQVPIISFTASSPSLTSMSNPYFIRTTVNDSAQVKAIADFVQNFQWREVILVHEDTEYGTGILPDLIDAFRDVSVVVSHRSVIALSATDDVIRDQINRLKATWTRVFVVHMSPSLATRLFRKANEADLMGEESVWITTDGLTNILDTMHPSEIDLMQGVVGLRPYVRKTRKNVEFLRRWKKRFHEDYPDIDASEPTVYDLWAYDSLQALSMAVEQLGRVNFDYGIPGNENDELGISLSGPKLLNYLLNTNFDGLSGKFSLVDGHLISSTFEIINVVGSGKRRIGFWTPEFGVSRSTTSKTDIKSVFWPGEMNDVPRGWEVSTSGKKLRVGVPVKNTFKEFVDVKLNSSTNKISGVGGFSVQVFEAVMKALDYSVPYEYIFLEEQRMWTYDDLIRQVYLKNYDALVGDFTILANRTAYIDFTDPYTEPGISMLVAVTEQHQKGALTFLKPLTSGMWLTSLAFFVYTGFVVWVLENRINHEFGGTPSHQIGTMFYFSFSTLVFAHREALMSNLSKIVVIVWVFVVLVLTTSYTASLSSMLTIQQLQPTVSDVTQLVKNRDYVGYQSGSYVVRLLKQMNFDESRLISFDSDEGYAEAISNGKITAMVDENAYLKVFLHQYCSDKYYSMIGPIANSEGFGFVFSKGSPLVADVSQAIKKLKEEGKLEQIQSQFFVNTTTCQDKVGAPPSSRLSLDSFWGLFFVTGVTSTSALVISFAIFLYHKKHEWRHLVTKSYIFQAFHDEYKEDEKEVKKSLNMVFLGKEEENNEREQNKSKGMNPEEAKK</sequence>
<comment type="function">
    <text evidence="15">Glutamate-gated receptor that probably acts as non-selective cation channel.</text>
</comment>
<proteinExistence type="inferred from homology"/>
<comment type="caution">
    <text evidence="21">The sequence shown here is derived from an EMBL/GenBank/DDBJ whole genome shotgun (WGS) entry which is preliminary data.</text>
</comment>
<dbReference type="FunFam" id="3.40.190.10:FF:000103">
    <property type="entry name" value="Glutamate receptor"/>
    <property type="match status" value="1"/>
</dbReference>
<evidence type="ECO:0000256" key="7">
    <source>
        <dbReference type="ARBA" id="ARBA00022989"/>
    </source>
</evidence>
<feature type="disulfide bond" evidence="16">
    <location>
        <begin position="690"/>
        <end position="748"/>
    </location>
</feature>
<keyword evidence="16" id="KW-1015">Disulfide bond</keyword>
<comment type="subcellular location">
    <subcellularLocation>
        <location evidence="1">Membrane</location>
        <topology evidence="1">Multi-pass membrane protein</topology>
    </subcellularLocation>
</comment>
<organism evidence="21 22">
    <name type="scientific">Acorus gramineus</name>
    <name type="common">Dwarf sweet flag</name>
    <dbReference type="NCBI Taxonomy" id="55184"/>
    <lineage>
        <taxon>Eukaryota</taxon>
        <taxon>Viridiplantae</taxon>
        <taxon>Streptophyta</taxon>
        <taxon>Embryophyta</taxon>
        <taxon>Tracheophyta</taxon>
        <taxon>Spermatophyta</taxon>
        <taxon>Magnoliopsida</taxon>
        <taxon>Liliopsida</taxon>
        <taxon>Acoraceae</taxon>
        <taxon>Acorus</taxon>
    </lineage>
</organism>
<feature type="transmembrane region" description="Helical" evidence="18">
    <location>
        <begin position="586"/>
        <end position="604"/>
    </location>
</feature>
<feature type="region of interest" description="Disordered" evidence="17">
    <location>
        <begin position="830"/>
        <end position="852"/>
    </location>
</feature>
<keyword evidence="22" id="KW-1185">Reference proteome</keyword>
<dbReference type="GO" id="GO:0015276">
    <property type="term" value="F:ligand-gated monoatomic ion channel activity"/>
    <property type="evidence" value="ECO:0007669"/>
    <property type="project" value="InterPro"/>
</dbReference>
<keyword evidence="12 15" id="KW-1071">Ligand-gated ion channel</keyword>
<evidence type="ECO:0000259" key="19">
    <source>
        <dbReference type="SMART" id="SM00062"/>
    </source>
</evidence>
<dbReference type="SUPFAM" id="SSF53822">
    <property type="entry name" value="Periplasmic binding protein-like I"/>
    <property type="match status" value="1"/>
</dbReference>
<evidence type="ECO:0000256" key="11">
    <source>
        <dbReference type="ARBA" id="ARBA00023180"/>
    </source>
</evidence>
<evidence type="ECO:0000256" key="18">
    <source>
        <dbReference type="SAM" id="Phobius"/>
    </source>
</evidence>
<dbReference type="PANTHER" id="PTHR34836:SF1">
    <property type="entry name" value="OS09G0428600 PROTEIN"/>
    <property type="match status" value="1"/>
</dbReference>
<evidence type="ECO:0000313" key="21">
    <source>
        <dbReference type="EMBL" id="KAK1263793.1"/>
    </source>
</evidence>
<dbReference type="CDD" id="cd13686">
    <property type="entry name" value="GluR_Plant"/>
    <property type="match status" value="1"/>
</dbReference>
<evidence type="ECO:0000256" key="8">
    <source>
        <dbReference type="ARBA" id="ARBA00023065"/>
    </source>
</evidence>
<dbReference type="AlphaFoldDB" id="A0AAV9AI27"/>
<comment type="subunit">
    <text evidence="3">May form heteromers.</text>
</comment>
<dbReference type="Gene3D" id="1.10.287.70">
    <property type="match status" value="1"/>
</dbReference>
<dbReference type="InterPro" id="IPR017103">
    <property type="entry name" value="Iontropic_Glu_rcpt_pln"/>
</dbReference>
<dbReference type="PIRSF" id="PIRSF037090">
    <property type="entry name" value="Iontro_Glu-like_rcpt_pln"/>
    <property type="match status" value="1"/>
</dbReference>
<dbReference type="SUPFAM" id="SSF53850">
    <property type="entry name" value="Periplasmic binding protein-like II"/>
    <property type="match status" value="1"/>
</dbReference>
<dbReference type="FunFam" id="1.10.287.70:FF:000037">
    <property type="entry name" value="Glutamate receptor"/>
    <property type="match status" value="1"/>
</dbReference>
<evidence type="ECO:0000313" key="22">
    <source>
        <dbReference type="Proteomes" id="UP001179952"/>
    </source>
</evidence>
<feature type="transmembrane region" description="Helical" evidence="18">
    <location>
        <begin position="526"/>
        <end position="544"/>
    </location>
</feature>
<dbReference type="InterPro" id="IPR001828">
    <property type="entry name" value="ANF_lig-bd_rcpt"/>
</dbReference>
<dbReference type="GO" id="GO:0016020">
    <property type="term" value="C:membrane"/>
    <property type="evidence" value="ECO:0007669"/>
    <property type="project" value="UniProtKB-SubCell"/>
</dbReference>
<evidence type="ECO:0000256" key="3">
    <source>
        <dbReference type="ARBA" id="ARBA00011095"/>
    </source>
</evidence>
<dbReference type="Pfam" id="PF01094">
    <property type="entry name" value="ANF_receptor"/>
    <property type="match status" value="1"/>
</dbReference>
<dbReference type="InterPro" id="IPR028082">
    <property type="entry name" value="Peripla_BP_I"/>
</dbReference>
<feature type="transmembrane region" description="Helical" evidence="18">
    <location>
        <begin position="765"/>
        <end position="789"/>
    </location>
</feature>
<evidence type="ECO:0000256" key="13">
    <source>
        <dbReference type="ARBA" id="ARBA00023303"/>
    </source>
</evidence>
<dbReference type="InterPro" id="IPR015683">
    <property type="entry name" value="Ionotropic_Glu_rcpt"/>
</dbReference>